<evidence type="ECO:0000313" key="2">
    <source>
        <dbReference type="Proteomes" id="UP000005239"/>
    </source>
</evidence>
<dbReference type="PANTHER" id="PTHR45907">
    <property type="entry name" value="SERPENTINE RECEPTOR, CLASS J"/>
    <property type="match status" value="1"/>
</dbReference>
<accession>A0A2A6CLY9</accession>
<keyword evidence="2" id="KW-1185">Reference proteome</keyword>
<dbReference type="PANTHER" id="PTHR45907:SF16">
    <property type="entry name" value="SERPENTINE RECEPTOR, CLASS J"/>
    <property type="match status" value="1"/>
</dbReference>
<name>A0A2A6CLY9_PRIPA</name>
<reference evidence="1" key="2">
    <citation type="submission" date="2022-06" db="UniProtKB">
        <authorList>
            <consortium name="EnsemblMetazoa"/>
        </authorList>
    </citation>
    <scope>IDENTIFICATION</scope>
    <source>
        <strain evidence="1">PS312</strain>
    </source>
</reference>
<dbReference type="AlphaFoldDB" id="A0A2A6CLY9"/>
<reference evidence="2" key="1">
    <citation type="journal article" date="2008" name="Nat. Genet.">
        <title>The Pristionchus pacificus genome provides a unique perspective on nematode lifestyle and parasitism.</title>
        <authorList>
            <person name="Dieterich C."/>
            <person name="Clifton S.W."/>
            <person name="Schuster L.N."/>
            <person name="Chinwalla A."/>
            <person name="Delehaunty K."/>
            <person name="Dinkelacker I."/>
            <person name="Fulton L."/>
            <person name="Fulton R."/>
            <person name="Godfrey J."/>
            <person name="Minx P."/>
            <person name="Mitreva M."/>
            <person name="Roeseler W."/>
            <person name="Tian H."/>
            <person name="Witte H."/>
            <person name="Yang S.P."/>
            <person name="Wilson R.K."/>
            <person name="Sommer R.J."/>
        </authorList>
    </citation>
    <scope>NUCLEOTIDE SEQUENCE [LARGE SCALE GENOMIC DNA]</scope>
    <source>
        <strain evidence="2">PS312</strain>
    </source>
</reference>
<protein>
    <submittedName>
        <fullName evidence="1">G protein-coupled receptor</fullName>
    </submittedName>
</protein>
<evidence type="ECO:0000313" key="1">
    <source>
        <dbReference type="EnsemblMetazoa" id="PPA41020.1"/>
    </source>
</evidence>
<organism evidence="1 2">
    <name type="scientific">Pristionchus pacificus</name>
    <name type="common">Parasitic nematode worm</name>
    <dbReference type="NCBI Taxonomy" id="54126"/>
    <lineage>
        <taxon>Eukaryota</taxon>
        <taxon>Metazoa</taxon>
        <taxon>Ecdysozoa</taxon>
        <taxon>Nematoda</taxon>
        <taxon>Chromadorea</taxon>
        <taxon>Rhabditida</taxon>
        <taxon>Rhabditina</taxon>
        <taxon>Diplogasteromorpha</taxon>
        <taxon>Diplogasteroidea</taxon>
        <taxon>Neodiplogasteridae</taxon>
        <taxon>Pristionchus</taxon>
    </lineage>
</organism>
<dbReference type="Proteomes" id="UP000005239">
    <property type="component" value="Unassembled WGS sequence"/>
</dbReference>
<gene>
    <name evidence="1" type="primary">WBGene00279389</name>
</gene>
<accession>A0A8R1Z0N8</accession>
<sequence length="309" mass="35048">NCVRAQLMFANHQLFEDPLKNAFYIAYHHVAIGLSFRSCCEYLPSLYFAVLSLMSNGALCISPYNQSDGKWEFNLKYSLIPEVWDNVCYMAAHGFVTGKLAVAYYATAHSHSFVILVFHFLYRLLAIKGFVVDTVNGQAKYNLHGPNSSRNRGSLPLQLGVAQRLAGPGSFIVMYWLHDMDKFVVDYMLPILRNHSFTSQQDINAYSVAVYWYGTFDGPRWSPILGMSIIHVRAKAAVRRKKTSDLTAQFMRALTYQTILPLLTAYYISVVAPFFGPHFPYIADITPLLCGLHTILDGCMLIYTIKSYR</sequence>
<dbReference type="InterPro" id="IPR019423">
    <property type="entry name" value="7TM_GPCR_serpentine_rcpt_Srj"/>
</dbReference>
<dbReference type="EnsemblMetazoa" id="PPA41020.1">
    <property type="protein sequence ID" value="PPA41020.1"/>
    <property type="gene ID" value="WBGene00279389"/>
</dbReference>
<dbReference type="Pfam" id="PF10326">
    <property type="entry name" value="7TM_GPCR_Str"/>
    <property type="match status" value="1"/>
</dbReference>
<proteinExistence type="predicted"/>
<dbReference type="InterPro" id="IPR019428">
    <property type="entry name" value="7TM_GPCR_serpentine_rcpt_Str"/>
</dbReference>